<dbReference type="Gene3D" id="3.40.50.11700">
    <property type="match status" value="1"/>
</dbReference>
<organism evidence="3">
    <name type="scientific">Ignisphaera aggregans</name>
    <dbReference type="NCBI Taxonomy" id="334771"/>
    <lineage>
        <taxon>Archaea</taxon>
        <taxon>Thermoproteota</taxon>
        <taxon>Thermoprotei</taxon>
        <taxon>Desulfurococcales</taxon>
        <taxon>Desulfurococcaceae</taxon>
        <taxon>Ignisphaera</taxon>
    </lineage>
</organism>
<evidence type="ECO:0000259" key="1">
    <source>
        <dbReference type="Pfam" id="PF01978"/>
    </source>
</evidence>
<keyword evidence="3" id="KW-0238">DNA-binding</keyword>
<name>A0A7J2U628_9CREN</name>
<sequence>MVVTILVTTLGFDADLILRELSKSLDIKHIICFSLWVDEASFKRVQSAFNTIKFFVEKLGGKAELRYFVMGKGLIRSILNELEKIASEAKDVIVMNLTGGPRLLVVATIIALLMLDSRFAEKIILSVEGETFEGSLEISLKLMKSLLRLDDDSEKIFRTILIRGRMTASEVSRETGIPKSTTYKKLRELAQMGLLILVGKEKGEEYSINPELSMVLF</sequence>
<dbReference type="InterPro" id="IPR036390">
    <property type="entry name" value="WH_DNA-bd_sf"/>
</dbReference>
<dbReference type="InterPro" id="IPR000485">
    <property type="entry name" value="AsnC-type_HTH_dom"/>
</dbReference>
<dbReference type="InterPro" id="IPR010163">
    <property type="entry name" value="Csa3"/>
</dbReference>
<evidence type="ECO:0000313" key="3">
    <source>
        <dbReference type="EMBL" id="HEM67787.1"/>
    </source>
</evidence>
<dbReference type="InterPro" id="IPR002831">
    <property type="entry name" value="Tscrpt_reg_TrmB_N"/>
</dbReference>
<gene>
    <name evidence="3" type="ORF">ENO26_09545</name>
</gene>
<dbReference type="InterPro" id="IPR054588">
    <property type="entry name" value="Csa3_N"/>
</dbReference>
<dbReference type="GO" id="GO:0043565">
    <property type="term" value="F:sequence-specific DNA binding"/>
    <property type="evidence" value="ECO:0007669"/>
    <property type="project" value="InterPro"/>
</dbReference>
<reference evidence="3" key="1">
    <citation type="journal article" date="2020" name="mSystems">
        <title>Genome- and Community-Level Interaction Insights into Carbon Utilization and Element Cycling Functions of Hydrothermarchaeota in Hydrothermal Sediment.</title>
        <authorList>
            <person name="Zhou Z."/>
            <person name="Liu Y."/>
            <person name="Xu W."/>
            <person name="Pan J."/>
            <person name="Luo Z.H."/>
            <person name="Li M."/>
        </authorList>
    </citation>
    <scope>NUCLEOTIDE SEQUENCE [LARGE SCALE GENOMIC DNA]</scope>
    <source>
        <strain evidence="3">SpSt-125</strain>
    </source>
</reference>
<accession>A0A7J2U628</accession>
<evidence type="ECO:0000259" key="2">
    <source>
        <dbReference type="Pfam" id="PF22662"/>
    </source>
</evidence>
<dbReference type="Pfam" id="PF22662">
    <property type="entry name" value="Csa3_N"/>
    <property type="match status" value="1"/>
</dbReference>
<comment type="caution">
    <text evidence="3">The sequence shown here is derived from an EMBL/GenBank/DDBJ whole genome shotgun (WGS) entry which is preliminary data.</text>
</comment>
<feature type="domain" description="Transcription regulator TrmB N-terminal" evidence="1">
    <location>
        <begin position="155"/>
        <end position="196"/>
    </location>
</feature>
<dbReference type="NCBIfam" id="TIGR01884">
    <property type="entry name" value="cas_HTH"/>
    <property type="match status" value="1"/>
</dbReference>
<dbReference type="InterPro" id="IPR036388">
    <property type="entry name" value="WH-like_DNA-bd_sf"/>
</dbReference>
<dbReference type="SUPFAM" id="SSF46785">
    <property type="entry name" value="Winged helix' DNA-binding domain"/>
    <property type="match status" value="1"/>
</dbReference>
<dbReference type="Gene3D" id="1.10.10.10">
    <property type="entry name" value="Winged helix-like DNA-binding domain superfamily/Winged helix DNA-binding domain"/>
    <property type="match status" value="1"/>
</dbReference>
<dbReference type="AlphaFoldDB" id="A0A7J2U628"/>
<dbReference type="Pfam" id="PF01978">
    <property type="entry name" value="TrmB"/>
    <property type="match status" value="1"/>
</dbReference>
<dbReference type="PRINTS" id="PR00033">
    <property type="entry name" value="HTHASNC"/>
</dbReference>
<proteinExistence type="predicted"/>
<protein>
    <submittedName>
        <fullName evidence="3">CRISPR locus-related DNA-binding protein</fullName>
    </submittedName>
</protein>
<dbReference type="EMBL" id="DSEU01000068">
    <property type="protein sequence ID" value="HEM67787.1"/>
    <property type="molecule type" value="Genomic_DNA"/>
</dbReference>
<feature type="domain" description="Csa3 N-terminal" evidence="2">
    <location>
        <begin position="5"/>
        <end position="119"/>
    </location>
</feature>